<evidence type="ECO:0000313" key="9">
    <source>
        <dbReference type="Proteomes" id="UP000199415"/>
    </source>
</evidence>
<dbReference type="SUPFAM" id="SSF50022">
    <property type="entry name" value="ISP domain"/>
    <property type="match status" value="1"/>
</dbReference>
<evidence type="ECO:0000313" key="8">
    <source>
        <dbReference type="EMBL" id="SDF43778.1"/>
    </source>
</evidence>
<dbReference type="SUPFAM" id="SSF55961">
    <property type="entry name" value="Bet v1-like"/>
    <property type="match status" value="1"/>
</dbReference>
<dbReference type="GO" id="GO:0051537">
    <property type="term" value="F:2 iron, 2 sulfur cluster binding"/>
    <property type="evidence" value="ECO:0007669"/>
    <property type="project" value="UniProtKB-KW"/>
</dbReference>
<evidence type="ECO:0000256" key="5">
    <source>
        <dbReference type="ARBA" id="ARBA00023004"/>
    </source>
</evidence>
<accession>A0A1G7L2R7</accession>
<dbReference type="Pfam" id="PF00848">
    <property type="entry name" value="Ring_hydroxyl_A"/>
    <property type="match status" value="1"/>
</dbReference>
<dbReference type="GO" id="GO:0005506">
    <property type="term" value="F:iron ion binding"/>
    <property type="evidence" value="ECO:0007669"/>
    <property type="project" value="InterPro"/>
</dbReference>
<dbReference type="Gene3D" id="3.90.380.10">
    <property type="entry name" value="Naphthalene 1,2-dioxygenase Alpha Subunit, Chain A, domain 1"/>
    <property type="match status" value="1"/>
</dbReference>
<dbReference type="InterPro" id="IPR001663">
    <property type="entry name" value="Rng_hydr_dOase-A"/>
</dbReference>
<dbReference type="Proteomes" id="UP000199415">
    <property type="component" value="Unassembled WGS sequence"/>
</dbReference>
<sequence>MTHAITDGITTGSLADRFPAEMFEAAKRPVAEARGLPNACYIDPAFRAYEREQLFARTWTCIGTASSLPRAGYARPVDFLGVPLVMVRDHDGQVHVYHNVCSHRGVKLVTQPMRAKGRLRCPYHCFCYELDSGELTATPHFGGQNVDEHPALDRSQHGLKPVRSAVWADLVFVNLAENAPEFAEHVRPLAERWQAYDLSLIRHGGEIGGAMDFDVATNWKLAVENYCESYHLPWVHPGLNSYSRLDDHYNIAERSYAGQGVTNYAPSDDAPLPKFPGLSAEQDTAAEYVALFPNVLLGIQSDHFFSIWLEPLSEGRTLEHLNLYYVGDEAVSDAYAESRRRTIARWEEVFVEDVDVVQRMQEGRHSPAFQGGFFSPVMDTGTHAFHHWVARAMSEDGALDHAPVMAAAE</sequence>
<evidence type="ECO:0000256" key="4">
    <source>
        <dbReference type="ARBA" id="ARBA00023002"/>
    </source>
</evidence>
<organism evidence="8 9">
    <name type="scientific">Limimonas halophila</name>
    <dbReference type="NCBI Taxonomy" id="1082479"/>
    <lineage>
        <taxon>Bacteria</taxon>
        <taxon>Pseudomonadati</taxon>
        <taxon>Pseudomonadota</taxon>
        <taxon>Alphaproteobacteria</taxon>
        <taxon>Rhodospirillales</taxon>
        <taxon>Rhodovibrionaceae</taxon>
        <taxon>Limimonas</taxon>
    </lineage>
</organism>
<dbReference type="RefSeq" id="WP_218119069.1">
    <property type="nucleotide sequence ID" value="NZ_FNCE01000001.1"/>
</dbReference>
<evidence type="ECO:0000256" key="1">
    <source>
        <dbReference type="ARBA" id="ARBA00001962"/>
    </source>
</evidence>
<evidence type="ECO:0000256" key="3">
    <source>
        <dbReference type="ARBA" id="ARBA00022723"/>
    </source>
</evidence>
<dbReference type="CDD" id="cd03469">
    <property type="entry name" value="Rieske_RO_Alpha_N"/>
    <property type="match status" value="1"/>
</dbReference>
<keyword evidence="3" id="KW-0479">Metal-binding</keyword>
<dbReference type="InterPro" id="IPR036922">
    <property type="entry name" value="Rieske_2Fe-2S_sf"/>
</dbReference>
<keyword evidence="6" id="KW-0411">Iron-sulfur</keyword>
<name>A0A1G7L2R7_9PROT</name>
<dbReference type="PROSITE" id="PS51296">
    <property type="entry name" value="RIESKE"/>
    <property type="match status" value="1"/>
</dbReference>
<evidence type="ECO:0000256" key="6">
    <source>
        <dbReference type="ARBA" id="ARBA00023014"/>
    </source>
</evidence>
<feature type="domain" description="Rieske" evidence="7">
    <location>
        <begin position="59"/>
        <end position="173"/>
    </location>
</feature>
<keyword evidence="2" id="KW-0001">2Fe-2S</keyword>
<dbReference type="Pfam" id="PF00355">
    <property type="entry name" value="Rieske"/>
    <property type="match status" value="1"/>
</dbReference>
<comment type="cofactor">
    <cofactor evidence="1">
        <name>Fe cation</name>
        <dbReference type="ChEBI" id="CHEBI:24875"/>
    </cofactor>
</comment>
<keyword evidence="9" id="KW-1185">Reference proteome</keyword>
<dbReference type="PANTHER" id="PTHR43756">
    <property type="entry name" value="CHOLINE MONOOXYGENASE, CHLOROPLASTIC"/>
    <property type="match status" value="1"/>
</dbReference>
<dbReference type="InterPro" id="IPR015879">
    <property type="entry name" value="Ring_hydroxy_dOase_asu_C_dom"/>
</dbReference>
<proteinExistence type="predicted"/>
<dbReference type="PANTHER" id="PTHR43756:SF5">
    <property type="entry name" value="CHOLINE MONOOXYGENASE, CHLOROPLASTIC"/>
    <property type="match status" value="1"/>
</dbReference>
<dbReference type="PRINTS" id="PR00090">
    <property type="entry name" value="RNGDIOXGNASE"/>
</dbReference>
<evidence type="ECO:0000256" key="2">
    <source>
        <dbReference type="ARBA" id="ARBA00022714"/>
    </source>
</evidence>
<keyword evidence="8" id="KW-0503">Monooxygenase</keyword>
<dbReference type="CDD" id="cd00680">
    <property type="entry name" value="RHO_alpha_C"/>
    <property type="match status" value="1"/>
</dbReference>
<dbReference type="AlphaFoldDB" id="A0A1G7L2R7"/>
<dbReference type="InterPro" id="IPR017941">
    <property type="entry name" value="Rieske_2Fe-2S"/>
</dbReference>
<dbReference type="STRING" id="1082479.SAMN05216241_10194"/>
<dbReference type="EMBL" id="FNCE01000001">
    <property type="protein sequence ID" value="SDF43778.1"/>
    <property type="molecule type" value="Genomic_DNA"/>
</dbReference>
<reference evidence="8 9" key="1">
    <citation type="submission" date="2016-10" db="EMBL/GenBank/DDBJ databases">
        <authorList>
            <person name="de Groot N.N."/>
        </authorList>
    </citation>
    <scope>NUCLEOTIDE SEQUENCE [LARGE SCALE GENOMIC DNA]</scope>
    <source>
        <strain evidence="8 9">DSM 25584</strain>
    </source>
</reference>
<dbReference type="Gene3D" id="2.102.10.10">
    <property type="entry name" value="Rieske [2Fe-2S] iron-sulphur domain"/>
    <property type="match status" value="1"/>
</dbReference>
<gene>
    <name evidence="8" type="ORF">SAMN05216241_10194</name>
</gene>
<dbReference type="GO" id="GO:0004497">
    <property type="term" value="F:monooxygenase activity"/>
    <property type="evidence" value="ECO:0007669"/>
    <property type="project" value="UniProtKB-KW"/>
</dbReference>
<protein>
    <submittedName>
        <fullName evidence="8">Choline monooxygenase</fullName>
    </submittedName>
</protein>
<keyword evidence="5" id="KW-0408">Iron</keyword>
<keyword evidence="4" id="KW-0560">Oxidoreductase</keyword>
<evidence type="ECO:0000259" key="7">
    <source>
        <dbReference type="PROSITE" id="PS51296"/>
    </source>
</evidence>